<keyword evidence="3" id="KW-1185">Reference proteome</keyword>
<accession>A0AA38U5J9</accession>
<feature type="signal peptide" evidence="1">
    <location>
        <begin position="1"/>
        <end position="24"/>
    </location>
</feature>
<dbReference type="Proteomes" id="UP001163846">
    <property type="component" value="Unassembled WGS sequence"/>
</dbReference>
<dbReference type="AlphaFoldDB" id="A0AA38U5J9"/>
<keyword evidence="1" id="KW-0732">Signal</keyword>
<proteinExistence type="predicted"/>
<organism evidence="2 3">
    <name type="scientific">Lentinula raphanica</name>
    <dbReference type="NCBI Taxonomy" id="153919"/>
    <lineage>
        <taxon>Eukaryota</taxon>
        <taxon>Fungi</taxon>
        <taxon>Dikarya</taxon>
        <taxon>Basidiomycota</taxon>
        <taxon>Agaricomycotina</taxon>
        <taxon>Agaricomycetes</taxon>
        <taxon>Agaricomycetidae</taxon>
        <taxon>Agaricales</taxon>
        <taxon>Marasmiineae</taxon>
        <taxon>Omphalotaceae</taxon>
        <taxon>Lentinula</taxon>
    </lineage>
</organism>
<sequence>MSLLTMRTISVALLLLANAVEIMAVPLPELPDYRAFGVEPIKIYAQRLRTTPGLVPQGNELTRDEYARIGYQNPSDPQIVKVLNLEHKSPTSWSVNPTLVEFESGAGFVYLGEVQFRDYPSRDRFASYVAGQIPFTLSSAGQVRVARGKIEGCRGMVMKLRDVHKYLNAVFVETKDLEYSLAPWDRYERANLQTTAYRRQYGPSAEWHTNLLLVRN</sequence>
<dbReference type="EMBL" id="MU806854">
    <property type="protein sequence ID" value="KAJ3832782.1"/>
    <property type="molecule type" value="Genomic_DNA"/>
</dbReference>
<evidence type="ECO:0000313" key="2">
    <source>
        <dbReference type="EMBL" id="KAJ3832782.1"/>
    </source>
</evidence>
<protein>
    <submittedName>
        <fullName evidence="2">Uncharacterized protein</fullName>
    </submittedName>
</protein>
<comment type="caution">
    <text evidence="2">The sequence shown here is derived from an EMBL/GenBank/DDBJ whole genome shotgun (WGS) entry which is preliminary data.</text>
</comment>
<feature type="chain" id="PRO_5041226491" evidence="1">
    <location>
        <begin position="25"/>
        <end position="216"/>
    </location>
</feature>
<evidence type="ECO:0000313" key="3">
    <source>
        <dbReference type="Proteomes" id="UP001163846"/>
    </source>
</evidence>
<gene>
    <name evidence="2" type="ORF">F5878DRAFT_729174</name>
</gene>
<evidence type="ECO:0000256" key="1">
    <source>
        <dbReference type="SAM" id="SignalP"/>
    </source>
</evidence>
<name>A0AA38U5J9_9AGAR</name>
<reference evidence="2" key="1">
    <citation type="submission" date="2022-08" db="EMBL/GenBank/DDBJ databases">
        <authorList>
            <consortium name="DOE Joint Genome Institute"/>
            <person name="Min B."/>
            <person name="Riley R."/>
            <person name="Sierra-Patev S."/>
            <person name="Naranjo-Ortiz M."/>
            <person name="Looney B."/>
            <person name="Konkel Z."/>
            <person name="Slot J.C."/>
            <person name="Sakamoto Y."/>
            <person name="Steenwyk J.L."/>
            <person name="Rokas A."/>
            <person name="Carro J."/>
            <person name="Camarero S."/>
            <person name="Ferreira P."/>
            <person name="Molpeceres G."/>
            <person name="Ruiz-Duenas F.J."/>
            <person name="Serrano A."/>
            <person name="Henrissat B."/>
            <person name="Drula E."/>
            <person name="Hughes K.W."/>
            <person name="Mata J.L."/>
            <person name="Ishikawa N.K."/>
            <person name="Vargas-Isla R."/>
            <person name="Ushijima S."/>
            <person name="Smith C.A."/>
            <person name="Ahrendt S."/>
            <person name="Andreopoulos W."/>
            <person name="He G."/>
            <person name="Labutti K."/>
            <person name="Lipzen A."/>
            <person name="Ng V."/>
            <person name="Sandor L."/>
            <person name="Barry K."/>
            <person name="Martinez A.T."/>
            <person name="Xiao Y."/>
            <person name="Gibbons J.G."/>
            <person name="Terashima K."/>
            <person name="Hibbett D.S."/>
            <person name="Grigoriev I.V."/>
        </authorList>
    </citation>
    <scope>NUCLEOTIDE SEQUENCE</scope>
    <source>
        <strain evidence="2">TFB9207</strain>
    </source>
</reference>